<evidence type="ECO:0000256" key="3">
    <source>
        <dbReference type="ARBA" id="ARBA00023027"/>
    </source>
</evidence>
<dbReference type="InterPro" id="IPR001509">
    <property type="entry name" value="Epimerase_deHydtase"/>
</dbReference>
<keyword evidence="4 5" id="KW-0456">Lyase</keyword>
<dbReference type="GO" id="GO:0070403">
    <property type="term" value="F:NAD+ binding"/>
    <property type="evidence" value="ECO:0007669"/>
    <property type="project" value="InterPro"/>
</dbReference>
<evidence type="ECO:0000256" key="1">
    <source>
        <dbReference type="ARBA" id="ARBA00001911"/>
    </source>
</evidence>
<dbReference type="EMBL" id="CP036170">
    <property type="protein sequence ID" value="QBF76224.1"/>
    <property type="molecule type" value="Genomic_DNA"/>
</dbReference>
<dbReference type="RefSeq" id="WP_004605465.1">
    <property type="nucleotide sequence ID" value="NZ_CP036170.1"/>
</dbReference>
<name>B0NG23_CLOS5</name>
<dbReference type="KEGG" id="csci:HDCHBGLK_03641"/>
<comment type="cofactor">
    <cofactor evidence="1">
        <name>NAD(+)</name>
        <dbReference type="ChEBI" id="CHEBI:57540"/>
    </cofactor>
</comment>
<dbReference type="InterPro" id="IPR044516">
    <property type="entry name" value="UXS-like"/>
</dbReference>
<keyword evidence="2" id="KW-0210">Decarboxylase</keyword>
<dbReference type="eggNOG" id="COG0451">
    <property type="taxonomic scope" value="Bacteria"/>
</dbReference>
<reference evidence="5 6" key="1">
    <citation type="journal article" date="2019" name="Appl. Environ. Microbiol.">
        <title>Clostridium scindens ATCC 35704: integration of nutritional requirements, the complete genome sequence, and global transcriptional responses to bile acids.</title>
        <authorList>
            <person name="Devendran S."/>
            <person name="Shrestha R."/>
            <person name="Alves J.M.P."/>
            <person name="Wolf P.G."/>
            <person name="Ly L."/>
            <person name="Hernandez A.G."/>
            <person name="Mendez-Garcia C."/>
            <person name="Inboden A."/>
            <person name="Wiley J."/>
            <person name="Paul O."/>
            <person name="Allen A."/>
            <person name="Springer E."/>
            <person name="Wright C.L."/>
            <person name="Fields C.J."/>
            <person name="Daniel S.L."/>
            <person name="Ridlon J.M."/>
        </authorList>
    </citation>
    <scope>NUCLEOTIDE SEQUENCE [LARGE SCALE GENOMIC DNA]</scope>
    <source>
        <strain evidence="5 6">ATCC 35704</strain>
    </source>
</reference>
<dbReference type="PANTHER" id="PTHR43078:SF6">
    <property type="entry name" value="UDP-GLUCURONIC ACID DECARBOXYLASE 1"/>
    <property type="match status" value="1"/>
</dbReference>
<gene>
    <name evidence="5" type="primary">rffG_2</name>
    <name evidence="5" type="ORF">HDCHBGLK_03641</name>
</gene>
<evidence type="ECO:0000256" key="2">
    <source>
        <dbReference type="ARBA" id="ARBA00022793"/>
    </source>
</evidence>
<dbReference type="OrthoDB" id="9811743at2"/>
<dbReference type="Pfam" id="PF01370">
    <property type="entry name" value="Epimerase"/>
    <property type="match status" value="1"/>
</dbReference>
<keyword evidence="6" id="KW-1185">Reference proteome</keyword>
<evidence type="ECO:0000256" key="4">
    <source>
        <dbReference type="ARBA" id="ARBA00023239"/>
    </source>
</evidence>
<evidence type="ECO:0000313" key="6">
    <source>
        <dbReference type="Proteomes" id="UP000289664"/>
    </source>
</evidence>
<accession>B0NG23</accession>
<protein>
    <submittedName>
        <fullName evidence="5">dTDP-glucose 4,6-dehydratase 2</fullName>
        <ecNumber evidence="5">4.2.1.46</ecNumber>
    </submittedName>
</protein>
<sequence>MWNSTIYKEEIKKVLSTNFPWEKFRGKNILVTGATGLIGSTLVDCLIELEKERKLGINIYILCRDANKVKKRFGDIIKLTYVHVLIQDICDALPKKYRFDFIINAASNAHPESYVLYPVETIKTNITGMINILEYAKENSVERVLFISSSEVYGEYIDSDNMKIEDVYGIVNPLKVRSCYPESKRLAETLCVSYLKEYNVNSVIVRPGHIFGPFFQEDNTRADIQFFKAALKNEDIVMKSSGKQKRSYCFALDAILAIFYVIVFGENGEAYNIGGYEKYTTIITFAKKIAEQANVGLRIELPNVIEKSGYTKITNSSLDTSKLLRLGWKPKYTLEEGIRLTLDILKNKD</sequence>
<proteinExistence type="predicted"/>
<dbReference type="GO" id="GO:0005737">
    <property type="term" value="C:cytoplasm"/>
    <property type="evidence" value="ECO:0007669"/>
    <property type="project" value="TreeGrafter"/>
</dbReference>
<evidence type="ECO:0000313" key="5">
    <source>
        <dbReference type="EMBL" id="QBF76224.1"/>
    </source>
</evidence>
<dbReference type="HOGENOM" id="CLU_007383_4_0_9"/>
<dbReference type="GO" id="GO:0008460">
    <property type="term" value="F:dTDP-glucose 4,6-dehydratase activity"/>
    <property type="evidence" value="ECO:0007669"/>
    <property type="project" value="UniProtKB-EC"/>
</dbReference>
<keyword evidence="3" id="KW-0520">NAD</keyword>
<dbReference type="EC" id="4.2.1.46" evidence="5"/>
<dbReference type="STRING" id="411468.CLOSCI_02426"/>
<dbReference type="GO" id="GO:0042732">
    <property type="term" value="P:D-xylose metabolic process"/>
    <property type="evidence" value="ECO:0007669"/>
    <property type="project" value="InterPro"/>
</dbReference>
<dbReference type="AlphaFoldDB" id="B0NG23"/>
<dbReference type="GeneID" id="62697814"/>
<dbReference type="PANTHER" id="PTHR43078">
    <property type="entry name" value="UDP-GLUCURONIC ACID DECARBOXYLASE-RELATED"/>
    <property type="match status" value="1"/>
</dbReference>
<dbReference type="GO" id="GO:0048040">
    <property type="term" value="F:UDP-glucuronate decarboxylase activity"/>
    <property type="evidence" value="ECO:0007669"/>
    <property type="project" value="TreeGrafter"/>
</dbReference>
<dbReference type="SUPFAM" id="SSF51735">
    <property type="entry name" value="NAD(P)-binding Rossmann-fold domains"/>
    <property type="match status" value="1"/>
</dbReference>
<organism evidence="5 6">
    <name type="scientific">Clostridium scindens (strain ATCC 35704 / DSM 5676 / VPI 13733 / 19)</name>
    <dbReference type="NCBI Taxonomy" id="411468"/>
    <lineage>
        <taxon>Bacteria</taxon>
        <taxon>Bacillati</taxon>
        <taxon>Bacillota</taxon>
        <taxon>Clostridia</taxon>
        <taxon>Lachnospirales</taxon>
        <taxon>Lachnospiraceae</taxon>
    </lineage>
</organism>
<dbReference type="InterPro" id="IPR036291">
    <property type="entry name" value="NAD(P)-bd_dom_sf"/>
</dbReference>
<dbReference type="Proteomes" id="UP000289664">
    <property type="component" value="Chromosome"/>
</dbReference>
<dbReference type="Gene3D" id="3.40.50.720">
    <property type="entry name" value="NAD(P)-binding Rossmann-like Domain"/>
    <property type="match status" value="1"/>
</dbReference>